<evidence type="ECO:0000313" key="1">
    <source>
        <dbReference type="EMBL" id="CAG8764832.1"/>
    </source>
</evidence>
<feature type="non-terminal residue" evidence="1">
    <location>
        <position position="1"/>
    </location>
</feature>
<keyword evidence="2" id="KW-1185">Reference proteome</keyword>
<proteinExistence type="predicted"/>
<dbReference type="Proteomes" id="UP000789901">
    <property type="component" value="Unassembled WGS sequence"/>
</dbReference>
<accession>A0ABN7VEV0</accession>
<gene>
    <name evidence="1" type="ORF">GMARGA_LOCUS17902</name>
</gene>
<organism evidence="1 2">
    <name type="scientific">Gigaspora margarita</name>
    <dbReference type="NCBI Taxonomy" id="4874"/>
    <lineage>
        <taxon>Eukaryota</taxon>
        <taxon>Fungi</taxon>
        <taxon>Fungi incertae sedis</taxon>
        <taxon>Mucoromycota</taxon>
        <taxon>Glomeromycotina</taxon>
        <taxon>Glomeromycetes</taxon>
        <taxon>Diversisporales</taxon>
        <taxon>Gigasporaceae</taxon>
        <taxon>Gigaspora</taxon>
    </lineage>
</organism>
<protein>
    <submittedName>
        <fullName evidence="1">29706_t:CDS:1</fullName>
    </submittedName>
</protein>
<dbReference type="EMBL" id="CAJVQB010013849">
    <property type="protein sequence ID" value="CAG8764832.1"/>
    <property type="molecule type" value="Genomic_DNA"/>
</dbReference>
<comment type="caution">
    <text evidence="1">The sequence shown here is derived from an EMBL/GenBank/DDBJ whole genome shotgun (WGS) entry which is preliminary data.</text>
</comment>
<reference evidence="1 2" key="1">
    <citation type="submission" date="2021-06" db="EMBL/GenBank/DDBJ databases">
        <authorList>
            <person name="Kallberg Y."/>
            <person name="Tangrot J."/>
            <person name="Rosling A."/>
        </authorList>
    </citation>
    <scope>NUCLEOTIDE SEQUENCE [LARGE SCALE GENOMIC DNA]</scope>
    <source>
        <strain evidence="1 2">120-4 pot B 10/14</strain>
    </source>
</reference>
<evidence type="ECO:0000313" key="2">
    <source>
        <dbReference type="Proteomes" id="UP000789901"/>
    </source>
</evidence>
<sequence length="93" mass="11363">ELNLSIKKLKEKLDNVMDRLNIPRISDVKRPIYEENYFIIPRAIEFLLIEGFIVGLEIINTKWFIEKNLKEMFEKFKKKYEHEIKEITYETIK</sequence>
<name>A0ABN7VEV0_GIGMA</name>